<dbReference type="EMBL" id="BAABDO010000010">
    <property type="protein sequence ID" value="GAA4132263.1"/>
    <property type="molecule type" value="Genomic_DNA"/>
</dbReference>
<reference evidence="3" key="1">
    <citation type="journal article" date="2019" name="Int. J. Syst. Evol. Microbiol.">
        <title>The Global Catalogue of Microorganisms (GCM) 10K type strain sequencing project: providing services to taxonomists for standard genome sequencing and annotation.</title>
        <authorList>
            <consortium name="The Broad Institute Genomics Platform"/>
            <consortium name="The Broad Institute Genome Sequencing Center for Infectious Disease"/>
            <person name="Wu L."/>
            <person name="Ma J."/>
        </authorList>
    </citation>
    <scope>NUCLEOTIDE SEQUENCE [LARGE SCALE GENOMIC DNA]</scope>
    <source>
        <strain evidence="3">JCM 17316</strain>
    </source>
</reference>
<gene>
    <name evidence="2" type="ORF">GCM10022416_11860</name>
</gene>
<organism evidence="2 3">
    <name type="scientific">Actinomadura keratinilytica</name>
    <dbReference type="NCBI Taxonomy" id="547461"/>
    <lineage>
        <taxon>Bacteria</taxon>
        <taxon>Bacillati</taxon>
        <taxon>Actinomycetota</taxon>
        <taxon>Actinomycetes</taxon>
        <taxon>Streptosporangiales</taxon>
        <taxon>Thermomonosporaceae</taxon>
        <taxon>Actinomadura</taxon>
    </lineage>
</organism>
<feature type="compositionally biased region" description="Basic and acidic residues" evidence="1">
    <location>
        <begin position="94"/>
        <end position="116"/>
    </location>
</feature>
<evidence type="ECO:0000256" key="1">
    <source>
        <dbReference type="SAM" id="MobiDB-lite"/>
    </source>
</evidence>
<comment type="caution">
    <text evidence="2">The sequence shown here is derived from an EMBL/GenBank/DDBJ whole genome shotgun (WGS) entry which is preliminary data.</text>
</comment>
<feature type="region of interest" description="Disordered" evidence="1">
    <location>
        <begin position="93"/>
        <end position="132"/>
    </location>
</feature>
<evidence type="ECO:0008006" key="4">
    <source>
        <dbReference type="Google" id="ProtNLM"/>
    </source>
</evidence>
<sequence length="132" mass="14672">MTPRHRREQRNGADRAAELLAWLQLGTCARCGRARYPSRREARQAARLAAPGVRLRAYRCGTSWHLTTPAGRPQLIAPPVTVAPQQGRQVRGLDLGHRGERAYGGRRPDVPIAKRDRPARRRPGTACPAGER</sequence>
<evidence type="ECO:0000313" key="2">
    <source>
        <dbReference type="EMBL" id="GAA4132263.1"/>
    </source>
</evidence>
<dbReference type="Proteomes" id="UP001500266">
    <property type="component" value="Unassembled WGS sequence"/>
</dbReference>
<protein>
    <recommendedName>
        <fullName evidence="4">DUF1062 domain-containing protein</fullName>
    </recommendedName>
</protein>
<evidence type="ECO:0000313" key="3">
    <source>
        <dbReference type="Proteomes" id="UP001500266"/>
    </source>
</evidence>
<keyword evidence="3" id="KW-1185">Reference proteome</keyword>
<accession>A0ABP7Y874</accession>
<name>A0ABP7Y874_9ACTN</name>
<proteinExistence type="predicted"/>